<dbReference type="AlphaFoldDB" id="A0A518BUK1"/>
<name>A0A518BUK1_9BACT</name>
<reference evidence="1 2" key="1">
    <citation type="submission" date="2019-02" db="EMBL/GenBank/DDBJ databases">
        <title>Deep-cultivation of Planctomycetes and their phenomic and genomic characterization uncovers novel biology.</title>
        <authorList>
            <person name="Wiegand S."/>
            <person name="Jogler M."/>
            <person name="Boedeker C."/>
            <person name="Pinto D."/>
            <person name="Vollmers J."/>
            <person name="Rivas-Marin E."/>
            <person name="Kohn T."/>
            <person name="Peeters S.H."/>
            <person name="Heuer A."/>
            <person name="Rast P."/>
            <person name="Oberbeckmann S."/>
            <person name="Bunk B."/>
            <person name="Jeske O."/>
            <person name="Meyerdierks A."/>
            <person name="Storesund J.E."/>
            <person name="Kallscheuer N."/>
            <person name="Luecker S."/>
            <person name="Lage O.M."/>
            <person name="Pohl T."/>
            <person name="Merkel B.J."/>
            <person name="Hornburger P."/>
            <person name="Mueller R.-W."/>
            <person name="Bruemmer F."/>
            <person name="Labrenz M."/>
            <person name="Spormann A.M."/>
            <person name="Op den Camp H."/>
            <person name="Overmann J."/>
            <person name="Amann R."/>
            <person name="Jetten M.S.M."/>
            <person name="Mascher T."/>
            <person name="Medema M.H."/>
            <person name="Devos D.P."/>
            <person name="Kaster A.-K."/>
            <person name="Ovreas L."/>
            <person name="Rohde M."/>
            <person name="Galperin M.Y."/>
            <person name="Jogler C."/>
        </authorList>
    </citation>
    <scope>NUCLEOTIDE SEQUENCE [LARGE SCALE GENOMIC DNA]</scope>
    <source>
        <strain evidence="1 2">Pan265</strain>
    </source>
</reference>
<keyword evidence="2" id="KW-1185">Reference proteome</keyword>
<dbReference type="Proteomes" id="UP000320386">
    <property type="component" value="Chromosome"/>
</dbReference>
<dbReference type="KEGG" id="mcad:Pan265_04760"/>
<organism evidence="1 2">
    <name type="scientific">Mucisphaera calidilacus</name>
    <dbReference type="NCBI Taxonomy" id="2527982"/>
    <lineage>
        <taxon>Bacteria</taxon>
        <taxon>Pseudomonadati</taxon>
        <taxon>Planctomycetota</taxon>
        <taxon>Phycisphaerae</taxon>
        <taxon>Phycisphaerales</taxon>
        <taxon>Phycisphaeraceae</taxon>
        <taxon>Mucisphaera</taxon>
    </lineage>
</organism>
<evidence type="ECO:0000313" key="1">
    <source>
        <dbReference type="EMBL" id="QDU70646.1"/>
    </source>
</evidence>
<protein>
    <submittedName>
        <fullName evidence="1">Uncharacterized protein</fullName>
    </submittedName>
</protein>
<sequence>MALKRRWIEVHRLTISGLEDGTAYGSFLRDTRNKIEQLENTVRDQGGKSHALYEAKVIKSRLRMRFLSYTTGYRPDILNTDGYAIEPNPLADSQTGVEWTHVLGARVNGRYLLLCEKVQSGIWPSSIEHYLQWMIDKVHGQEWVGDKEEDDENITVSLEPEAGAAFVTRIDDLTRVRLATVRTVRPNPGWIDLENELASEADDSKAQKADVTMTARREASLSKTKGIVGAIKRMFARKELDYAAIEGEREDGQKDHFTTKKLVERRRLSLKLDEGGQVDHSDAWTRLGEMMDQQD</sequence>
<proteinExistence type="predicted"/>
<dbReference type="EMBL" id="CP036280">
    <property type="protein sequence ID" value="QDU70646.1"/>
    <property type="molecule type" value="Genomic_DNA"/>
</dbReference>
<evidence type="ECO:0000313" key="2">
    <source>
        <dbReference type="Proteomes" id="UP000320386"/>
    </source>
</evidence>
<accession>A0A518BUK1</accession>
<dbReference type="OrthoDB" id="9833465at2"/>
<gene>
    <name evidence="1" type="ORF">Pan265_04760</name>
</gene>
<dbReference type="RefSeq" id="WP_145444801.1">
    <property type="nucleotide sequence ID" value="NZ_CP036280.1"/>
</dbReference>